<dbReference type="Proteomes" id="UP001476950">
    <property type="component" value="Unassembled WGS sequence"/>
</dbReference>
<dbReference type="InterPro" id="IPR052183">
    <property type="entry name" value="IS_Transposase"/>
</dbReference>
<sequence>MTFSLLKAVPVFRQLLKQQGFVPRGSIIAKRKCYEAAKQQVMKRVEQRQQQGWHNRAENLQQPTRVRARHMRRCKAPRQAPHFRSAFDPMRGHFHPKQHELSAKRYREQRRQHLEDWRESTCLKVAASNWATLKAKDDCA</sequence>
<organism evidence="2 3">
    <name type="scientific">Stenomitos frigidus AS-A4</name>
    <dbReference type="NCBI Taxonomy" id="2933935"/>
    <lineage>
        <taxon>Bacteria</taxon>
        <taxon>Bacillati</taxon>
        <taxon>Cyanobacteriota</taxon>
        <taxon>Cyanophyceae</taxon>
        <taxon>Leptolyngbyales</taxon>
        <taxon>Leptolyngbyaceae</taxon>
        <taxon>Stenomitos</taxon>
    </lineage>
</organism>
<protein>
    <submittedName>
        <fullName evidence="2">Uncharacterized protein</fullName>
    </submittedName>
</protein>
<evidence type="ECO:0000256" key="1">
    <source>
        <dbReference type="SAM" id="MobiDB-lite"/>
    </source>
</evidence>
<dbReference type="PANTHER" id="PTHR35528:SF3">
    <property type="entry name" value="BLL1675 PROTEIN"/>
    <property type="match status" value="1"/>
</dbReference>
<dbReference type="EMBL" id="JAMPLM010000032">
    <property type="protein sequence ID" value="MEP1061356.1"/>
    <property type="molecule type" value="Genomic_DNA"/>
</dbReference>
<feature type="region of interest" description="Disordered" evidence="1">
    <location>
        <begin position="48"/>
        <end position="79"/>
    </location>
</feature>
<keyword evidence="3" id="KW-1185">Reference proteome</keyword>
<reference evidence="2 3" key="1">
    <citation type="submission" date="2022-04" db="EMBL/GenBank/DDBJ databases">
        <title>Positive selection, recombination, and allopatry shape intraspecific diversity of widespread and dominant cyanobacteria.</title>
        <authorList>
            <person name="Wei J."/>
            <person name="Shu W."/>
            <person name="Hu C."/>
        </authorList>
    </citation>
    <scope>NUCLEOTIDE SEQUENCE [LARGE SCALE GENOMIC DNA]</scope>
    <source>
        <strain evidence="2 3">AS-A4</strain>
    </source>
</reference>
<dbReference type="PANTHER" id="PTHR35528">
    <property type="entry name" value="BLL1675 PROTEIN"/>
    <property type="match status" value="1"/>
</dbReference>
<accession>A0ABV0KQ28</accession>
<feature type="compositionally biased region" description="Basic residues" evidence="1">
    <location>
        <begin position="66"/>
        <end position="76"/>
    </location>
</feature>
<evidence type="ECO:0000313" key="3">
    <source>
        <dbReference type="Proteomes" id="UP001476950"/>
    </source>
</evidence>
<name>A0ABV0KQ28_9CYAN</name>
<gene>
    <name evidence="2" type="ORF">NDI38_23275</name>
</gene>
<comment type="caution">
    <text evidence="2">The sequence shown here is derived from an EMBL/GenBank/DDBJ whole genome shotgun (WGS) entry which is preliminary data.</text>
</comment>
<evidence type="ECO:0000313" key="2">
    <source>
        <dbReference type="EMBL" id="MEP1061356.1"/>
    </source>
</evidence>
<dbReference type="RefSeq" id="WP_190449723.1">
    <property type="nucleotide sequence ID" value="NZ_JAMPLM010000032.1"/>
</dbReference>
<feature type="compositionally biased region" description="Polar residues" evidence="1">
    <location>
        <begin position="48"/>
        <end position="64"/>
    </location>
</feature>
<proteinExistence type="predicted"/>